<comment type="caution">
    <text evidence="3">The sequence shown here is derived from an EMBL/GenBank/DDBJ whole genome shotgun (WGS) entry which is preliminary data.</text>
</comment>
<evidence type="ECO:0000259" key="2">
    <source>
        <dbReference type="Pfam" id="PF00975"/>
    </source>
</evidence>
<accession>A0ABV9Y0A0</accession>
<gene>
    <name evidence="3" type="ORF">ACFPFM_19860</name>
</gene>
<sequence length="251" mass="28063">MARVNRWLPAPPSRGDRFRLYCYPHAGAGASVFRDWPQELPACVGVRALHPPGRESRFGEPPVDRLEDLVDGVVGAMGPELSPDVPFALFGHSLGALVVTEVARELIRRGLPPPVLLMVSGRRAPQDGEPRAWVHELSDERFTEVLRELGGTPDALLARPWLLRAFLPTLRADFAVNETHAAGTWAPLPVPITAFGGLGDPKARPEEVWRWRRQTSVRFRARFLPGGHFFVLDERKRLLDDVREELAPWTS</sequence>
<evidence type="ECO:0000313" key="3">
    <source>
        <dbReference type="EMBL" id="MFC5055999.1"/>
    </source>
</evidence>
<dbReference type="Gene3D" id="3.40.50.1820">
    <property type="entry name" value="alpha/beta hydrolase"/>
    <property type="match status" value="1"/>
</dbReference>
<dbReference type="RefSeq" id="WP_344039718.1">
    <property type="nucleotide sequence ID" value="NZ_BAAAKE010000018.1"/>
</dbReference>
<name>A0ABV9Y0A0_9PSEU</name>
<dbReference type="InterPro" id="IPR029058">
    <property type="entry name" value="AB_hydrolase_fold"/>
</dbReference>
<evidence type="ECO:0000256" key="1">
    <source>
        <dbReference type="ARBA" id="ARBA00007169"/>
    </source>
</evidence>
<comment type="similarity">
    <text evidence="1">Belongs to the thioesterase family.</text>
</comment>
<dbReference type="InterPro" id="IPR012223">
    <property type="entry name" value="TEII"/>
</dbReference>
<organism evidence="3 4">
    <name type="scientific">Saccharothrix xinjiangensis</name>
    <dbReference type="NCBI Taxonomy" id="204798"/>
    <lineage>
        <taxon>Bacteria</taxon>
        <taxon>Bacillati</taxon>
        <taxon>Actinomycetota</taxon>
        <taxon>Actinomycetes</taxon>
        <taxon>Pseudonocardiales</taxon>
        <taxon>Pseudonocardiaceae</taxon>
        <taxon>Saccharothrix</taxon>
    </lineage>
</organism>
<dbReference type="SUPFAM" id="SSF53474">
    <property type="entry name" value="alpha/beta-Hydrolases"/>
    <property type="match status" value="1"/>
</dbReference>
<dbReference type="InterPro" id="IPR001031">
    <property type="entry name" value="Thioesterase"/>
</dbReference>
<dbReference type="EMBL" id="JBHSJB010000017">
    <property type="protein sequence ID" value="MFC5055999.1"/>
    <property type="molecule type" value="Genomic_DNA"/>
</dbReference>
<reference evidence="4" key="1">
    <citation type="journal article" date="2019" name="Int. J. Syst. Evol. Microbiol.">
        <title>The Global Catalogue of Microorganisms (GCM) 10K type strain sequencing project: providing services to taxonomists for standard genome sequencing and annotation.</title>
        <authorList>
            <consortium name="The Broad Institute Genomics Platform"/>
            <consortium name="The Broad Institute Genome Sequencing Center for Infectious Disease"/>
            <person name="Wu L."/>
            <person name="Ma J."/>
        </authorList>
    </citation>
    <scope>NUCLEOTIDE SEQUENCE [LARGE SCALE GENOMIC DNA]</scope>
    <source>
        <strain evidence="4">KCTC 12848</strain>
    </source>
</reference>
<dbReference type="Pfam" id="PF00975">
    <property type="entry name" value="Thioesterase"/>
    <property type="match status" value="1"/>
</dbReference>
<feature type="domain" description="Thioesterase" evidence="2">
    <location>
        <begin position="19"/>
        <end position="243"/>
    </location>
</feature>
<dbReference type="Proteomes" id="UP001595833">
    <property type="component" value="Unassembled WGS sequence"/>
</dbReference>
<dbReference type="PANTHER" id="PTHR11487:SF0">
    <property type="entry name" value="S-ACYL FATTY ACID SYNTHASE THIOESTERASE, MEDIUM CHAIN"/>
    <property type="match status" value="1"/>
</dbReference>
<proteinExistence type="inferred from homology"/>
<dbReference type="PANTHER" id="PTHR11487">
    <property type="entry name" value="THIOESTERASE"/>
    <property type="match status" value="1"/>
</dbReference>
<protein>
    <submittedName>
        <fullName evidence="3">Thioesterase II family protein</fullName>
    </submittedName>
</protein>
<keyword evidence="4" id="KW-1185">Reference proteome</keyword>
<evidence type="ECO:0000313" key="4">
    <source>
        <dbReference type="Proteomes" id="UP001595833"/>
    </source>
</evidence>